<dbReference type="RefSeq" id="WP_084351062.1">
    <property type="nucleotide sequence ID" value="NZ_FWYD01000002.1"/>
</dbReference>
<sequence>MVETYFDAVVSFLNAVRQRQFGAGFAALGLFGQLMATLLALPLFMNAATQIEPVLCSTLSGCVSSCC</sequence>
<evidence type="ECO:0000313" key="2">
    <source>
        <dbReference type="EMBL" id="SMC56768.1"/>
    </source>
</evidence>
<evidence type="ECO:0000313" key="3">
    <source>
        <dbReference type="Proteomes" id="UP000192330"/>
    </source>
</evidence>
<organism evidence="2 3">
    <name type="scientific">Primorskyibacter flagellatus</name>
    <dbReference type="NCBI Taxonomy" id="1387277"/>
    <lineage>
        <taxon>Bacteria</taxon>
        <taxon>Pseudomonadati</taxon>
        <taxon>Pseudomonadota</taxon>
        <taxon>Alphaproteobacteria</taxon>
        <taxon>Rhodobacterales</taxon>
        <taxon>Roseobacteraceae</taxon>
        <taxon>Primorskyibacter</taxon>
    </lineage>
</organism>
<proteinExistence type="predicted"/>
<reference evidence="2 3" key="1">
    <citation type="submission" date="2017-04" db="EMBL/GenBank/DDBJ databases">
        <authorList>
            <person name="Afonso C.L."/>
            <person name="Miller P.J."/>
            <person name="Scott M.A."/>
            <person name="Spackman E."/>
            <person name="Goraichik I."/>
            <person name="Dimitrov K.M."/>
            <person name="Suarez D.L."/>
            <person name="Swayne D.E."/>
        </authorList>
    </citation>
    <scope>NUCLEOTIDE SEQUENCE [LARGE SCALE GENOMIC DNA]</scope>
    <source>
        <strain evidence="2 3">CGMCC 1.12644</strain>
    </source>
</reference>
<dbReference type="AlphaFoldDB" id="A0A1W2A918"/>
<keyword evidence="1" id="KW-0472">Membrane</keyword>
<dbReference type="Proteomes" id="UP000192330">
    <property type="component" value="Unassembled WGS sequence"/>
</dbReference>
<accession>A0A1W2A918</accession>
<protein>
    <submittedName>
        <fullName evidence="2">Uncharacterized protein</fullName>
    </submittedName>
</protein>
<keyword evidence="1" id="KW-0812">Transmembrane</keyword>
<dbReference type="EMBL" id="FWYD01000002">
    <property type="protein sequence ID" value="SMC56768.1"/>
    <property type="molecule type" value="Genomic_DNA"/>
</dbReference>
<evidence type="ECO:0000256" key="1">
    <source>
        <dbReference type="SAM" id="Phobius"/>
    </source>
</evidence>
<name>A0A1W2A918_9RHOB</name>
<gene>
    <name evidence="2" type="ORF">SAMN06295998_102516</name>
</gene>
<keyword evidence="1" id="KW-1133">Transmembrane helix</keyword>
<keyword evidence="3" id="KW-1185">Reference proteome</keyword>
<dbReference type="STRING" id="1387277.SAMN06295998_102516"/>
<feature type="transmembrane region" description="Helical" evidence="1">
    <location>
        <begin position="21"/>
        <end position="45"/>
    </location>
</feature>